<reference evidence="1" key="1">
    <citation type="submission" date="2019-03" db="EMBL/GenBank/DDBJ databases">
        <title>Single cell metagenomics reveals metabolic interactions within the superorganism composed of flagellate Streblomastix strix and complex community of Bacteroidetes bacteria on its surface.</title>
        <authorList>
            <person name="Treitli S.C."/>
            <person name="Kolisko M."/>
            <person name="Husnik F."/>
            <person name="Keeling P."/>
            <person name="Hampl V."/>
        </authorList>
    </citation>
    <scope>NUCLEOTIDE SEQUENCE</scope>
    <source>
        <strain evidence="1">STM</strain>
    </source>
</reference>
<evidence type="ECO:0000313" key="1">
    <source>
        <dbReference type="EMBL" id="KAA6320285.1"/>
    </source>
</evidence>
<organism evidence="1">
    <name type="scientific">termite gut metagenome</name>
    <dbReference type="NCBI Taxonomy" id="433724"/>
    <lineage>
        <taxon>unclassified sequences</taxon>
        <taxon>metagenomes</taxon>
        <taxon>organismal metagenomes</taxon>
    </lineage>
</organism>
<dbReference type="EMBL" id="SNRY01003635">
    <property type="protein sequence ID" value="KAA6320285.1"/>
    <property type="molecule type" value="Genomic_DNA"/>
</dbReference>
<protein>
    <submittedName>
        <fullName evidence="1">Uncharacterized protein</fullName>
    </submittedName>
</protein>
<comment type="caution">
    <text evidence="1">The sequence shown here is derived from an EMBL/GenBank/DDBJ whole genome shotgun (WGS) entry which is preliminary data.</text>
</comment>
<dbReference type="AlphaFoldDB" id="A0A5J4QFD7"/>
<gene>
    <name evidence="1" type="ORF">EZS27_029919</name>
</gene>
<sequence length="64" mass="7428">MHNRYISIIDIKESRSKSFQVIEQLFRETAGFPKSPSNTMSKTTIISFYSYCMRFGNRGNEGLL</sequence>
<proteinExistence type="predicted"/>
<name>A0A5J4QFD7_9ZZZZ</name>
<accession>A0A5J4QFD7</accession>